<name>A0A822A2W1_9BILA</name>
<organism evidence="1 2">
    <name type="scientific">Rotaria socialis</name>
    <dbReference type="NCBI Taxonomy" id="392032"/>
    <lineage>
        <taxon>Eukaryota</taxon>
        <taxon>Metazoa</taxon>
        <taxon>Spiralia</taxon>
        <taxon>Gnathifera</taxon>
        <taxon>Rotifera</taxon>
        <taxon>Eurotatoria</taxon>
        <taxon>Bdelloidea</taxon>
        <taxon>Philodinida</taxon>
        <taxon>Philodinidae</taxon>
        <taxon>Rotaria</taxon>
    </lineage>
</organism>
<reference evidence="1" key="1">
    <citation type="submission" date="2021-02" db="EMBL/GenBank/DDBJ databases">
        <authorList>
            <person name="Nowell W R."/>
        </authorList>
    </citation>
    <scope>NUCLEOTIDE SEQUENCE</scope>
</reference>
<sequence>MWGSRGAPSDVEATKILEKAEDSTLKLVNIDENKKNGVVPALCLKIAQS</sequence>
<proteinExistence type="predicted"/>
<dbReference type="Proteomes" id="UP000663873">
    <property type="component" value="Unassembled WGS sequence"/>
</dbReference>
<feature type="non-terminal residue" evidence="1">
    <location>
        <position position="1"/>
    </location>
</feature>
<dbReference type="EMBL" id="CAJOBP010108085">
    <property type="protein sequence ID" value="CAF4994898.1"/>
    <property type="molecule type" value="Genomic_DNA"/>
</dbReference>
<evidence type="ECO:0000313" key="2">
    <source>
        <dbReference type="Proteomes" id="UP000663873"/>
    </source>
</evidence>
<gene>
    <name evidence="1" type="ORF">UJA718_LOCUS50027</name>
</gene>
<keyword evidence="2" id="KW-1185">Reference proteome</keyword>
<comment type="caution">
    <text evidence="1">The sequence shown here is derived from an EMBL/GenBank/DDBJ whole genome shotgun (WGS) entry which is preliminary data.</text>
</comment>
<dbReference type="AlphaFoldDB" id="A0A822A2W1"/>
<evidence type="ECO:0000313" key="1">
    <source>
        <dbReference type="EMBL" id="CAF4994898.1"/>
    </source>
</evidence>
<accession>A0A822A2W1</accession>
<protein>
    <submittedName>
        <fullName evidence="1">Uncharacterized protein</fullName>
    </submittedName>
</protein>